<evidence type="ECO:0000313" key="4">
    <source>
        <dbReference type="Proteomes" id="UP000823603"/>
    </source>
</evidence>
<feature type="transmembrane region" description="Helical" evidence="1">
    <location>
        <begin position="12"/>
        <end position="31"/>
    </location>
</feature>
<evidence type="ECO:0000256" key="1">
    <source>
        <dbReference type="SAM" id="Phobius"/>
    </source>
</evidence>
<sequence>MGKTISHGKAKVISAILAAAVLWFIMFSPWTAPHLDFWTAMSCSAVVLAALASLSCPEIWKGHEFRAADIVLGIALAAALWGIFWAGDKISSGIFGFARPQVDMIYGIKGGTSPWILSALLLLLIGPAEEIFWRGYIQRTLSGGLGADAGAALTLALYSLVHIPSWNFMLVMAALTAGAFWGLLYRLFPKRIWALVISHAVWDAAVFVWFPI</sequence>
<feature type="domain" description="CAAX prenyl protease 2/Lysostaphin resistance protein A-like" evidence="2">
    <location>
        <begin position="113"/>
        <end position="204"/>
    </location>
</feature>
<keyword evidence="3" id="KW-0645">Protease</keyword>
<feature type="transmembrane region" description="Helical" evidence="1">
    <location>
        <begin position="106"/>
        <end position="128"/>
    </location>
</feature>
<name>A0A9D9NFE6_9BACT</name>
<dbReference type="GO" id="GO:0004175">
    <property type="term" value="F:endopeptidase activity"/>
    <property type="evidence" value="ECO:0007669"/>
    <property type="project" value="UniProtKB-ARBA"/>
</dbReference>
<keyword evidence="1" id="KW-0812">Transmembrane</keyword>
<protein>
    <submittedName>
        <fullName evidence="3">CPBP family intramembrane metalloprotease</fullName>
    </submittedName>
</protein>
<feature type="transmembrane region" description="Helical" evidence="1">
    <location>
        <begin position="67"/>
        <end position="86"/>
    </location>
</feature>
<feature type="transmembrane region" description="Helical" evidence="1">
    <location>
        <begin position="166"/>
        <end position="185"/>
    </location>
</feature>
<feature type="transmembrane region" description="Helical" evidence="1">
    <location>
        <begin position="140"/>
        <end position="160"/>
    </location>
</feature>
<reference evidence="3" key="1">
    <citation type="submission" date="2020-10" db="EMBL/GenBank/DDBJ databases">
        <authorList>
            <person name="Gilroy R."/>
        </authorList>
    </citation>
    <scope>NUCLEOTIDE SEQUENCE</scope>
    <source>
        <strain evidence="3">B2-22910</strain>
    </source>
</reference>
<dbReference type="GO" id="GO:0080120">
    <property type="term" value="P:CAAX-box protein maturation"/>
    <property type="evidence" value="ECO:0007669"/>
    <property type="project" value="UniProtKB-ARBA"/>
</dbReference>
<keyword evidence="3" id="KW-0482">Metalloprotease</keyword>
<keyword evidence="1" id="KW-1133">Transmembrane helix</keyword>
<evidence type="ECO:0000259" key="2">
    <source>
        <dbReference type="Pfam" id="PF02517"/>
    </source>
</evidence>
<accession>A0A9D9NFE6</accession>
<dbReference type="GO" id="GO:0008237">
    <property type="term" value="F:metallopeptidase activity"/>
    <property type="evidence" value="ECO:0007669"/>
    <property type="project" value="UniProtKB-KW"/>
</dbReference>
<dbReference type="Pfam" id="PF02517">
    <property type="entry name" value="Rce1-like"/>
    <property type="match status" value="1"/>
</dbReference>
<proteinExistence type="predicted"/>
<gene>
    <name evidence="3" type="ORF">IAB82_06940</name>
</gene>
<evidence type="ECO:0000313" key="3">
    <source>
        <dbReference type="EMBL" id="MBO8471513.1"/>
    </source>
</evidence>
<feature type="transmembrane region" description="Helical" evidence="1">
    <location>
        <begin position="37"/>
        <end position="55"/>
    </location>
</feature>
<keyword evidence="1" id="KW-0472">Membrane</keyword>
<dbReference type="AlphaFoldDB" id="A0A9D9NFE6"/>
<dbReference type="EMBL" id="JADIMB010000103">
    <property type="protein sequence ID" value="MBO8471513.1"/>
    <property type="molecule type" value="Genomic_DNA"/>
</dbReference>
<dbReference type="InterPro" id="IPR003675">
    <property type="entry name" value="Rce1/LyrA-like_dom"/>
</dbReference>
<reference evidence="3" key="2">
    <citation type="journal article" date="2021" name="PeerJ">
        <title>Extensive microbial diversity within the chicken gut microbiome revealed by metagenomics and culture.</title>
        <authorList>
            <person name="Gilroy R."/>
            <person name="Ravi A."/>
            <person name="Getino M."/>
            <person name="Pursley I."/>
            <person name="Horton D.L."/>
            <person name="Alikhan N.F."/>
            <person name="Baker D."/>
            <person name="Gharbi K."/>
            <person name="Hall N."/>
            <person name="Watson M."/>
            <person name="Adriaenssens E.M."/>
            <person name="Foster-Nyarko E."/>
            <person name="Jarju S."/>
            <person name="Secka A."/>
            <person name="Antonio M."/>
            <person name="Oren A."/>
            <person name="Chaudhuri R.R."/>
            <person name="La Ragione R."/>
            <person name="Hildebrand F."/>
            <person name="Pallen M.J."/>
        </authorList>
    </citation>
    <scope>NUCLEOTIDE SEQUENCE</scope>
    <source>
        <strain evidence="3">B2-22910</strain>
    </source>
</reference>
<organism evidence="3 4">
    <name type="scientific">Candidatus Cryptobacteroides faecavium</name>
    <dbReference type="NCBI Taxonomy" id="2840762"/>
    <lineage>
        <taxon>Bacteria</taxon>
        <taxon>Pseudomonadati</taxon>
        <taxon>Bacteroidota</taxon>
        <taxon>Bacteroidia</taxon>
        <taxon>Bacteroidales</taxon>
        <taxon>Candidatus Cryptobacteroides</taxon>
    </lineage>
</organism>
<feature type="transmembrane region" description="Helical" evidence="1">
    <location>
        <begin position="192"/>
        <end position="210"/>
    </location>
</feature>
<keyword evidence="3" id="KW-0378">Hydrolase</keyword>
<comment type="caution">
    <text evidence="3">The sequence shown here is derived from an EMBL/GenBank/DDBJ whole genome shotgun (WGS) entry which is preliminary data.</text>
</comment>
<dbReference type="Proteomes" id="UP000823603">
    <property type="component" value="Unassembled WGS sequence"/>
</dbReference>